<feature type="region of interest" description="Disordered" evidence="1">
    <location>
        <begin position="627"/>
        <end position="686"/>
    </location>
</feature>
<feature type="region of interest" description="Disordered" evidence="1">
    <location>
        <begin position="24"/>
        <end position="48"/>
    </location>
</feature>
<dbReference type="OrthoDB" id="5917823at2759"/>
<organism evidence="2">
    <name type="scientific">Bactrocera dorsalis</name>
    <name type="common">Oriental fruit fly</name>
    <name type="synonym">Dacus dorsalis</name>
    <dbReference type="NCBI Taxonomy" id="27457"/>
    <lineage>
        <taxon>Eukaryota</taxon>
        <taxon>Metazoa</taxon>
        <taxon>Ecdysozoa</taxon>
        <taxon>Arthropoda</taxon>
        <taxon>Hexapoda</taxon>
        <taxon>Insecta</taxon>
        <taxon>Pterygota</taxon>
        <taxon>Neoptera</taxon>
        <taxon>Endopterygota</taxon>
        <taxon>Diptera</taxon>
        <taxon>Brachycera</taxon>
        <taxon>Muscomorpha</taxon>
        <taxon>Tephritoidea</taxon>
        <taxon>Tephritidae</taxon>
        <taxon>Bactrocera</taxon>
        <taxon>Bactrocera</taxon>
    </lineage>
</organism>
<feature type="region of interest" description="Disordered" evidence="1">
    <location>
        <begin position="410"/>
        <end position="429"/>
    </location>
</feature>
<feature type="region of interest" description="Disordered" evidence="1">
    <location>
        <begin position="229"/>
        <end position="280"/>
    </location>
</feature>
<feature type="compositionally biased region" description="Acidic residues" evidence="1">
    <location>
        <begin position="632"/>
        <end position="644"/>
    </location>
</feature>
<name>A0A034WHF6_BACDO</name>
<dbReference type="EMBL" id="GAKP01003931">
    <property type="protein sequence ID" value="JAC55021.1"/>
    <property type="molecule type" value="Transcribed_RNA"/>
</dbReference>
<evidence type="ECO:0000256" key="1">
    <source>
        <dbReference type="SAM" id="MobiDB-lite"/>
    </source>
</evidence>
<accession>A0A034WHF6</accession>
<proteinExistence type="predicted"/>
<evidence type="ECO:0000313" key="2">
    <source>
        <dbReference type="EMBL" id="JAC55021.1"/>
    </source>
</evidence>
<dbReference type="EMBL" id="GAKP01003930">
    <property type="protein sequence ID" value="JAC55022.1"/>
    <property type="molecule type" value="Transcribed_RNA"/>
</dbReference>
<protein>
    <submittedName>
        <fullName evidence="2">Uncharacterized protein</fullName>
    </submittedName>
</protein>
<dbReference type="AlphaFoldDB" id="A0A034WHF6"/>
<feature type="compositionally biased region" description="Low complexity" evidence="1">
    <location>
        <begin position="264"/>
        <end position="276"/>
    </location>
</feature>
<feature type="compositionally biased region" description="Low complexity" evidence="1">
    <location>
        <begin position="37"/>
        <end position="48"/>
    </location>
</feature>
<feature type="compositionally biased region" description="Polar residues" evidence="1">
    <location>
        <begin position="651"/>
        <end position="678"/>
    </location>
</feature>
<sequence>MGNVGSTQHLNLEDVNNEIQSYYKQQQLRHSSKRQQSPNPRRSNFNSNSKVMHWTRSLPHVINNGGVDVVTLNRDIAMSVPTTILPNCKVLPHVNERFKLRPTTNGVILSSGGTISGKREQLHKQITKGAGFQLSQPRGLKQRSQTFIYDDSKNDSWKCTRATQLNFEQCFDLQNCRQSFPAFRRSQTNLGLNIKSDQNQAIKSLRRKMVFASTKTKIAEEELKNIKTGQRQVEDKNQVPSIKNKYNKKRKAPPAPSLSVMPVSKSATSATSSPSTDNKYFTETITNNSYTRMITPTAASDSLLDNKTLLGDFPARYRLFHSNVRISPSKLAVKNLHEPQQQTQNQLMNAEKDFTSLSIASTKDATMEICNHLRREKSSSAILVRQKNTRHDINNEPLITENVFSKSSSLSQLKSKDSKHKNGQQKYSSSKIPQLNRTLYFGMSTRSIQALATAEVVETTRQKDYLINGKNLARYENSENIDTSSTVVIKATTGDLVSDYKTHAPSDIKPIIDNGLLIQVRPTLPRRQLNTSNFSPVVAWHMLVHQQHHHKLQEFKHTCGEKIRKQNNSEDKTNKNEISAKSSLLPYLTRNKNGFQCVRGAAKISKEAPIKLTSNLNKITLSNTWTPQQDLGYEDDDYDEDEADSSEKQFSKSAVPNHIAQQENPSSCAQVNRNSTEVSKLGSPEVSRPEAVGKAISTTNIHVFSLTLPRDVHTKAQRKILQPIYTSSTLPNEPTRSADSTAGSPYKPISKCCCSHGGMKIHQRLPLALDDILPHENNCPIRSDNEIVISASEPLSNLTDNWVLHKVKYDEGVALNTCQISSDGRYKKWNSTASVEPISLSYLTAGKHVMYLPGEEPNTNTTRNGVSCRTTMRKGEQNQYKQQQRRQEIVCQSLRDELTNLGNYTLTASHVPVKAASGIERPQQFTFQSTIRLLEKKRLAERLAKDAKLREAQRKCEMEAMKCVEDDFQRKRVIEKASIRYQVQLHLSAEKVKENGIATVDGNLSPEVPHGLQYDHNNNIACRADPDGAVSNTEKVR</sequence>
<reference evidence="2" key="1">
    <citation type="journal article" date="2014" name="BMC Genomics">
        <title>Characterizing the developmental transcriptome of the oriental fruit fly, Bactrocera dorsalis (Diptera: Tephritidae) through comparative genomic analysis with Drosophila melanogaster utilizing modENCODE datasets.</title>
        <authorList>
            <person name="Geib S.M."/>
            <person name="Calla B."/>
            <person name="Hall B."/>
            <person name="Hou S."/>
            <person name="Manoukis N.C."/>
        </authorList>
    </citation>
    <scope>NUCLEOTIDE SEQUENCE</scope>
    <source>
        <strain evidence="2">Punador</strain>
    </source>
</reference>